<dbReference type="AlphaFoldDB" id="A0A1G2G1D1"/>
<dbReference type="InterPro" id="IPR001441">
    <property type="entry name" value="UPP_synth-like"/>
</dbReference>
<dbReference type="CDD" id="cd00475">
    <property type="entry name" value="Cis_IPPS"/>
    <property type="match status" value="1"/>
</dbReference>
<feature type="binding site" evidence="2">
    <location>
        <begin position="20"/>
        <end position="23"/>
    </location>
    <ligand>
        <name>substrate</name>
    </ligand>
</feature>
<proteinExistence type="inferred from homology"/>
<comment type="caution">
    <text evidence="3">The sequence shown here is derived from an EMBL/GenBank/DDBJ whole genome shotgun (WGS) entry which is preliminary data.</text>
</comment>
<dbReference type="EC" id="2.5.1.-" evidence="2"/>
<gene>
    <name evidence="3" type="ORF">A2W41_00095</name>
</gene>
<dbReference type="InterPro" id="IPR036424">
    <property type="entry name" value="UPP_synth-like_sf"/>
</dbReference>
<feature type="binding site" evidence="2">
    <location>
        <position position="19"/>
    </location>
    <ligand>
        <name>Mg(2+)</name>
        <dbReference type="ChEBI" id="CHEBI:18420"/>
    </ligand>
</feature>
<comment type="similarity">
    <text evidence="2">Belongs to the UPP synthase family.</text>
</comment>
<dbReference type="EMBL" id="MHNI01000001">
    <property type="protein sequence ID" value="OGZ44096.1"/>
    <property type="molecule type" value="Genomic_DNA"/>
</dbReference>
<name>A0A1G2G1D1_9BACT</name>
<comment type="cofactor">
    <cofactor evidence="2">
        <name>Mg(2+)</name>
        <dbReference type="ChEBI" id="CHEBI:18420"/>
    </cofactor>
    <text evidence="2">Binds 2 magnesium ions per subunit.</text>
</comment>
<evidence type="ECO:0000313" key="4">
    <source>
        <dbReference type="Proteomes" id="UP000176700"/>
    </source>
</evidence>
<dbReference type="Pfam" id="PF01255">
    <property type="entry name" value="Prenyltransf"/>
    <property type="match status" value="1"/>
</dbReference>
<dbReference type="GO" id="GO:0045547">
    <property type="term" value="F:ditrans,polycis-polyprenyl diphosphate synthase [(2E,6E)-farnesyl diphosphate specific] activity"/>
    <property type="evidence" value="ECO:0007669"/>
    <property type="project" value="TreeGrafter"/>
</dbReference>
<feature type="binding site" evidence="2">
    <location>
        <begin position="187"/>
        <end position="189"/>
    </location>
    <ligand>
        <name>substrate</name>
    </ligand>
</feature>
<dbReference type="HAMAP" id="MF_01139">
    <property type="entry name" value="ISPT"/>
    <property type="match status" value="1"/>
</dbReference>
<accession>A0A1G2G1D1</accession>
<organism evidence="3 4">
    <name type="scientific">Candidatus Ryanbacteria bacterium RIFCSPHIGHO2_01_45_13</name>
    <dbReference type="NCBI Taxonomy" id="1802112"/>
    <lineage>
        <taxon>Bacteria</taxon>
        <taxon>Candidatus Ryaniibacteriota</taxon>
    </lineage>
</organism>
<sequence>MTIKQEGQKQVQHLAIIMDGNRRWAKQQSLPIIKGHEKGAEKIKQLGEWCLKKGIRTVTVYALSTENLKRTKEEVSYLFKLLKKVLKEELISLHKQGYKLRVLGRWRELPQDIVKCCEEAMSKTARNTNGVLNVAINYNGRNEIVDAARLAIKENGGVVTEKDISEWLGTNGSPDPDLLIRTSGEQRLSGFLLWQLAYSELYFTPTLWPDFSERDLDRALLWYAARNRRYGQ</sequence>
<reference evidence="3 4" key="1">
    <citation type="journal article" date="2016" name="Nat. Commun.">
        <title>Thousands of microbial genomes shed light on interconnected biogeochemical processes in an aquifer system.</title>
        <authorList>
            <person name="Anantharaman K."/>
            <person name="Brown C.T."/>
            <person name="Hug L.A."/>
            <person name="Sharon I."/>
            <person name="Castelle C.J."/>
            <person name="Probst A.J."/>
            <person name="Thomas B.C."/>
            <person name="Singh A."/>
            <person name="Wilkins M.J."/>
            <person name="Karaoz U."/>
            <person name="Brodie E.L."/>
            <person name="Williams K.H."/>
            <person name="Hubbard S.S."/>
            <person name="Banfield J.F."/>
        </authorList>
    </citation>
    <scope>NUCLEOTIDE SEQUENCE [LARGE SCALE GENOMIC DNA]</scope>
</reference>
<dbReference type="SUPFAM" id="SSF64005">
    <property type="entry name" value="Undecaprenyl diphosphate synthase"/>
    <property type="match status" value="1"/>
</dbReference>
<dbReference type="GO" id="GO:0016094">
    <property type="term" value="P:polyprenol biosynthetic process"/>
    <property type="evidence" value="ECO:0007669"/>
    <property type="project" value="TreeGrafter"/>
</dbReference>
<evidence type="ECO:0000256" key="1">
    <source>
        <dbReference type="ARBA" id="ARBA00022679"/>
    </source>
</evidence>
<keyword evidence="2" id="KW-0460">Magnesium</keyword>
<comment type="caution">
    <text evidence="2">Lacks conserved residue(s) required for the propagation of feature annotation.</text>
</comment>
<dbReference type="GO" id="GO:0000287">
    <property type="term" value="F:magnesium ion binding"/>
    <property type="evidence" value="ECO:0007669"/>
    <property type="project" value="UniProtKB-UniRule"/>
</dbReference>
<feature type="binding site" evidence="2">
    <location>
        <position position="24"/>
    </location>
    <ligand>
        <name>substrate</name>
    </ligand>
</feature>
<feature type="binding site" evidence="2">
    <location>
        <begin position="64"/>
        <end position="66"/>
    </location>
    <ligand>
        <name>substrate</name>
    </ligand>
</feature>
<protein>
    <recommendedName>
        <fullName evidence="2">Isoprenyl transferase</fullName>
        <ecNumber evidence="2">2.5.1.-</ecNumber>
    </recommendedName>
</protein>
<dbReference type="Proteomes" id="UP000176700">
    <property type="component" value="Unassembled WGS sequence"/>
</dbReference>
<comment type="subunit">
    <text evidence="2">Homodimer.</text>
</comment>
<keyword evidence="2" id="KW-0479">Metal-binding</keyword>
<feature type="binding site" evidence="2">
    <location>
        <position position="36"/>
    </location>
    <ligand>
        <name>substrate</name>
    </ligand>
</feature>
<dbReference type="PANTHER" id="PTHR10291:SF0">
    <property type="entry name" value="DEHYDRODOLICHYL DIPHOSPHATE SYNTHASE 2"/>
    <property type="match status" value="1"/>
</dbReference>
<dbReference type="PROSITE" id="PS01066">
    <property type="entry name" value="UPP_SYNTHASE"/>
    <property type="match status" value="1"/>
</dbReference>
<feature type="binding site" evidence="2">
    <location>
        <position position="70"/>
    </location>
    <ligand>
        <name>substrate</name>
    </ligand>
</feature>
<keyword evidence="1 2" id="KW-0808">Transferase</keyword>
<dbReference type="NCBIfam" id="TIGR00055">
    <property type="entry name" value="uppS"/>
    <property type="match status" value="1"/>
</dbReference>
<evidence type="ECO:0000313" key="3">
    <source>
        <dbReference type="EMBL" id="OGZ44096.1"/>
    </source>
</evidence>
<dbReference type="InterPro" id="IPR018520">
    <property type="entry name" value="UPP_synth-like_CS"/>
</dbReference>
<feature type="active site" evidence="2">
    <location>
        <position position="19"/>
    </location>
</feature>
<evidence type="ECO:0000256" key="2">
    <source>
        <dbReference type="HAMAP-Rule" id="MF_01139"/>
    </source>
</evidence>
<feature type="binding site" evidence="2">
    <location>
        <position position="200"/>
    </location>
    <ligand>
        <name>Mg(2+)</name>
        <dbReference type="ChEBI" id="CHEBI:18420"/>
    </ligand>
</feature>
<dbReference type="PANTHER" id="PTHR10291">
    <property type="entry name" value="DEHYDRODOLICHYL DIPHOSPHATE SYNTHASE FAMILY MEMBER"/>
    <property type="match status" value="1"/>
</dbReference>
<feature type="binding site" evidence="2">
    <location>
        <position position="181"/>
    </location>
    <ligand>
        <name>substrate</name>
    </ligand>
</feature>
<feature type="active site" description="Proton acceptor" evidence="2">
    <location>
        <position position="67"/>
    </location>
</feature>
<comment type="function">
    <text evidence="2">Catalyzes the condensation of isopentenyl diphosphate (IPP) with allylic pyrophosphates generating different type of terpenoids.</text>
</comment>
<dbReference type="Gene3D" id="3.40.1180.10">
    <property type="entry name" value="Decaprenyl diphosphate synthase-like"/>
    <property type="match status" value="1"/>
</dbReference>